<dbReference type="EMBL" id="LKAM01000011">
    <property type="protein sequence ID" value="KUM46409.1"/>
    <property type="molecule type" value="Genomic_DNA"/>
</dbReference>
<evidence type="ECO:0000256" key="1">
    <source>
        <dbReference type="SAM" id="Phobius"/>
    </source>
</evidence>
<comment type="caution">
    <text evidence="2">The sequence shown here is derived from an EMBL/GenBank/DDBJ whole genome shotgun (WGS) entry which is preliminary data.</text>
</comment>
<dbReference type="AlphaFoldDB" id="A0A101LW18"/>
<name>A0A101LW18_PICGL</name>
<keyword evidence="1" id="KW-0472">Membrane</keyword>
<feature type="transmembrane region" description="Helical" evidence="1">
    <location>
        <begin position="12"/>
        <end position="36"/>
    </location>
</feature>
<proteinExistence type="predicted"/>
<organism evidence="2">
    <name type="scientific">Picea glauca</name>
    <name type="common">White spruce</name>
    <name type="synonym">Pinus glauca</name>
    <dbReference type="NCBI Taxonomy" id="3330"/>
    <lineage>
        <taxon>Eukaryota</taxon>
        <taxon>Viridiplantae</taxon>
        <taxon>Streptophyta</taxon>
        <taxon>Embryophyta</taxon>
        <taxon>Tracheophyta</taxon>
        <taxon>Spermatophyta</taxon>
        <taxon>Pinopsida</taxon>
        <taxon>Pinidae</taxon>
        <taxon>Conifers I</taxon>
        <taxon>Pinales</taxon>
        <taxon>Pinaceae</taxon>
        <taxon>Picea</taxon>
    </lineage>
</organism>
<evidence type="ECO:0000313" key="2">
    <source>
        <dbReference type="EMBL" id="KUM46409.1"/>
    </source>
</evidence>
<protein>
    <submittedName>
        <fullName evidence="2">Uncharacterized protein</fullName>
    </submittedName>
</protein>
<sequence>MIGSRTYDRKIYPFLNCIMGLKIGITNSLLFILCAGEMPGKKESSRVGR</sequence>
<reference evidence="2" key="1">
    <citation type="journal article" date="2015" name="Genome Biol. Evol.">
        <title>Organellar Genomes of White Spruce (Picea glauca): Assembly and Annotation.</title>
        <authorList>
            <person name="Jackman S.D."/>
            <person name="Warren R.L."/>
            <person name="Gibb E.A."/>
            <person name="Vandervalk B.P."/>
            <person name="Mohamadi H."/>
            <person name="Chu J."/>
            <person name="Raymond A."/>
            <person name="Pleasance S."/>
            <person name="Coope R."/>
            <person name="Wildung M.R."/>
            <person name="Ritland C.E."/>
            <person name="Bousquet J."/>
            <person name="Jones S.J."/>
            <person name="Bohlmann J."/>
            <person name="Birol I."/>
        </authorList>
    </citation>
    <scope>NUCLEOTIDE SEQUENCE [LARGE SCALE GENOMIC DNA]</scope>
    <source>
        <tissue evidence="2">Flushing bud</tissue>
    </source>
</reference>
<geneLocation type="mitochondrion" evidence="2"/>
<keyword evidence="2" id="KW-0496">Mitochondrion</keyword>
<keyword evidence="1" id="KW-0812">Transmembrane</keyword>
<accession>A0A101LW18</accession>
<keyword evidence="1" id="KW-1133">Transmembrane helix</keyword>
<gene>
    <name evidence="2" type="ORF">ABT39_MTgene1508</name>
</gene>